<gene>
    <name evidence="1" type="ORF">HAL07_08000</name>
</gene>
<dbReference type="Proteomes" id="UP000043437">
    <property type="component" value="Unassembled WGS sequence"/>
</dbReference>
<proteinExistence type="predicted"/>
<evidence type="ECO:0000313" key="1">
    <source>
        <dbReference type="EMBL" id="CRI32325.1"/>
    </source>
</evidence>
<sequence length="39" mass="4323">VQFSLDSRQIGLDHPPLVVAKVGINRFFSRALKRDGATL</sequence>
<evidence type="ECO:0000313" key="2">
    <source>
        <dbReference type="Proteomes" id="UP000043437"/>
    </source>
</evidence>
<dbReference type="EMBL" id="CDMG01000004">
    <property type="protein sequence ID" value="CRI32325.1"/>
    <property type="molecule type" value="Genomic_DNA"/>
</dbReference>
<reference evidence="2" key="1">
    <citation type="submission" date="2014-12" db="EMBL/GenBank/DDBJ databases">
        <authorList>
            <person name="Jaenicke S."/>
        </authorList>
    </citation>
    <scope>NUCLEOTIDE SEQUENCE [LARGE SCALE GENOMIC DNA]</scope>
</reference>
<accession>A0A0K2Y903</accession>
<protein>
    <submittedName>
        <fullName evidence="1">Uncharacterized protein</fullName>
    </submittedName>
</protein>
<feature type="non-terminal residue" evidence="1">
    <location>
        <position position="1"/>
    </location>
</feature>
<organism evidence="1 2">
    <name type="scientific">Helicobacter ailurogastricus</name>
    <dbReference type="NCBI Taxonomy" id="1578720"/>
    <lineage>
        <taxon>Bacteria</taxon>
        <taxon>Pseudomonadati</taxon>
        <taxon>Campylobacterota</taxon>
        <taxon>Epsilonproteobacteria</taxon>
        <taxon>Campylobacterales</taxon>
        <taxon>Helicobacteraceae</taxon>
        <taxon>Helicobacter</taxon>
    </lineage>
</organism>
<dbReference type="AlphaFoldDB" id="A0A0K2Y903"/>
<name>A0A0K2Y903_9HELI</name>